<evidence type="ECO:0000256" key="1">
    <source>
        <dbReference type="ARBA" id="ARBA00004479"/>
    </source>
</evidence>
<dbReference type="GO" id="GO:0050839">
    <property type="term" value="F:cell adhesion molecule binding"/>
    <property type="evidence" value="ECO:0007669"/>
    <property type="project" value="TreeGrafter"/>
</dbReference>
<feature type="transmembrane region" description="Helical" evidence="7">
    <location>
        <begin position="1070"/>
        <end position="1093"/>
    </location>
</feature>
<dbReference type="SUPFAM" id="SSF48726">
    <property type="entry name" value="Immunoglobulin"/>
    <property type="match status" value="6"/>
</dbReference>
<dbReference type="CDD" id="cd00096">
    <property type="entry name" value="Ig"/>
    <property type="match status" value="3"/>
</dbReference>
<feature type="compositionally biased region" description="Polar residues" evidence="6">
    <location>
        <begin position="1173"/>
        <end position="1193"/>
    </location>
</feature>
<dbReference type="InterPro" id="IPR036116">
    <property type="entry name" value="FN3_sf"/>
</dbReference>
<feature type="domain" description="Ig-like" evidence="8">
    <location>
        <begin position="303"/>
        <end position="381"/>
    </location>
</feature>
<evidence type="ECO:0000256" key="4">
    <source>
        <dbReference type="ARBA" id="ARBA00023180"/>
    </source>
</evidence>
<feature type="region of interest" description="Disordered" evidence="6">
    <location>
        <begin position="1102"/>
        <end position="1210"/>
    </location>
</feature>
<keyword evidence="5" id="KW-0393">Immunoglobulin domain</keyword>
<dbReference type="Pfam" id="PF13927">
    <property type="entry name" value="Ig_3"/>
    <property type="match status" value="4"/>
</dbReference>
<dbReference type="GO" id="GO:0098609">
    <property type="term" value="P:cell-cell adhesion"/>
    <property type="evidence" value="ECO:0007669"/>
    <property type="project" value="TreeGrafter"/>
</dbReference>
<dbReference type="InterPro" id="IPR003961">
    <property type="entry name" value="FN3_dom"/>
</dbReference>
<name>A0A7R9A8E3_9CRUS</name>
<keyword evidence="7" id="KW-0812">Transmembrane</keyword>
<dbReference type="PANTHER" id="PTHR11640">
    <property type="entry name" value="NEPHRIN"/>
    <property type="match status" value="1"/>
</dbReference>
<dbReference type="Proteomes" id="UP000677054">
    <property type="component" value="Unassembled WGS sequence"/>
</dbReference>
<keyword evidence="4" id="KW-0325">Glycoprotein</keyword>
<comment type="subcellular location">
    <subcellularLocation>
        <location evidence="1">Membrane</location>
        <topology evidence="1">Single-pass type I membrane protein</topology>
    </subcellularLocation>
</comment>
<dbReference type="InterPro" id="IPR036179">
    <property type="entry name" value="Ig-like_dom_sf"/>
</dbReference>
<feature type="compositionally biased region" description="Basic and acidic residues" evidence="6">
    <location>
        <begin position="335"/>
        <end position="348"/>
    </location>
</feature>
<dbReference type="Pfam" id="PF08205">
    <property type="entry name" value="C2-set_2"/>
    <property type="match status" value="1"/>
</dbReference>
<evidence type="ECO:0000313" key="11">
    <source>
        <dbReference type="Proteomes" id="UP000677054"/>
    </source>
</evidence>
<dbReference type="SMART" id="SM00408">
    <property type="entry name" value="IGc2"/>
    <property type="match status" value="6"/>
</dbReference>
<dbReference type="Pfam" id="PF00041">
    <property type="entry name" value="fn3"/>
    <property type="match status" value="1"/>
</dbReference>
<accession>A0A7R9A8E3</accession>
<reference evidence="10" key="1">
    <citation type="submission" date="2020-11" db="EMBL/GenBank/DDBJ databases">
        <authorList>
            <person name="Tran Van P."/>
        </authorList>
    </citation>
    <scope>NUCLEOTIDE SEQUENCE</scope>
</reference>
<keyword evidence="7" id="KW-1133">Transmembrane helix</keyword>
<evidence type="ECO:0000256" key="3">
    <source>
        <dbReference type="ARBA" id="ARBA00023157"/>
    </source>
</evidence>
<dbReference type="EMBL" id="CAJPEV010002252">
    <property type="protein sequence ID" value="CAG0896284.1"/>
    <property type="molecule type" value="Genomic_DNA"/>
</dbReference>
<dbReference type="InterPro" id="IPR013162">
    <property type="entry name" value="CD80_C2-set"/>
</dbReference>
<feature type="domain" description="Ig-like" evidence="8">
    <location>
        <begin position="412"/>
        <end position="496"/>
    </location>
</feature>
<dbReference type="GO" id="GO:0005911">
    <property type="term" value="C:cell-cell junction"/>
    <property type="evidence" value="ECO:0007669"/>
    <property type="project" value="TreeGrafter"/>
</dbReference>
<keyword evidence="11" id="KW-1185">Reference proteome</keyword>
<keyword evidence="3" id="KW-1015">Disulfide bond</keyword>
<dbReference type="InterPro" id="IPR013783">
    <property type="entry name" value="Ig-like_fold"/>
</dbReference>
<evidence type="ECO:0000313" key="10">
    <source>
        <dbReference type="EMBL" id="CAD7249361.1"/>
    </source>
</evidence>
<proteinExistence type="predicted"/>
<feature type="region of interest" description="Disordered" evidence="6">
    <location>
        <begin position="335"/>
        <end position="356"/>
    </location>
</feature>
<gene>
    <name evidence="10" type="ORF">DSTB1V02_LOCUS9159</name>
</gene>
<dbReference type="OrthoDB" id="5857426at2759"/>
<dbReference type="GO" id="GO:0005886">
    <property type="term" value="C:plasma membrane"/>
    <property type="evidence" value="ECO:0007669"/>
    <property type="project" value="TreeGrafter"/>
</dbReference>
<evidence type="ECO:0000256" key="5">
    <source>
        <dbReference type="ARBA" id="ARBA00023319"/>
    </source>
</evidence>
<evidence type="ECO:0000256" key="7">
    <source>
        <dbReference type="SAM" id="Phobius"/>
    </source>
</evidence>
<feature type="domain" description="Ig-like" evidence="8">
    <location>
        <begin position="501"/>
        <end position="620"/>
    </location>
</feature>
<dbReference type="EMBL" id="LR901769">
    <property type="protein sequence ID" value="CAD7249361.1"/>
    <property type="molecule type" value="Genomic_DNA"/>
</dbReference>
<evidence type="ECO:0000256" key="6">
    <source>
        <dbReference type="SAM" id="MobiDB-lite"/>
    </source>
</evidence>
<dbReference type="PROSITE" id="PS50853">
    <property type="entry name" value="FN3"/>
    <property type="match status" value="1"/>
</dbReference>
<evidence type="ECO:0000259" key="9">
    <source>
        <dbReference type="PROSITE" id="PS50853"/>
    </source>
</evidence>
<feature type="region of interest" description="Disordered" evidence="6">
    <location>
        <begin position="727"/>
        <end position="749"/>
    </location>
</feature>
<dbReference type="CDD" id="cd00063">
    <property type="entry name" value="FN3"/>
    <property type="match status" value="1"/>
</dbReference>
<feature type="region of interest" description="Disordered" evidence="6">
    <location>
        <begin position="571"/>
        <end position="592"/>
    </location>
</feature>
<dbReference type="PANTHER" id="PTHR11640:SF134">
    <property type="entry name" value="ECHINOID, ISOFORM A-RELATED"/>
    <property type="match status" value="1"/>
</dbReference>
<dbReference type="SUPFAM" id="SSF49265">
    <property type="entry name" value="Fibronectin type III"/>
    <property type="match status" value="1"/>
</dbReference>
<evidence type="ECO:0000259" key="8">
    <source>
        <dbReference type="PROSITE" id="PS50835"/>
    </source>
</evidence>
<protein>
    <submittedName>
        <fullName evidence="10">Uncharacterized protein</fullName>
    </submittedName>
</protein>
<dbReference type="InterPro" id="IPR003598">
    <property type="entry name" value="Ig_sub2"/>
</dbReference>
<feature type="domain" description="Ig-like" evidence="8">
    <location>
        <begin position="1"/>
        <end position="110"/>
    </location>
</feature>
<keyword evidence="2 7" id="KW-0472">Membrane</keyword>
<evidence type="ECO:0000256" key="2">
    <source>
        <dbReference type="ARBA" id="ARBA00023136"/>
    </source>
</evidence>
<dbReference type="InterPro" id="IPR051275">
    <property type="entry name" value="Cell_adhesion_signaling"/>
</dbReference>
<feature type="domain" description="Ig-like" evidence="8">
    <location>
        <begin position="701"/>
        <end position="789"/>
    </location>
</feature>
<dbReference type="PROSITE" id="PS50835">
    <property type="entry name" value="IG_LIKE"/>
    <property type="match status" value="7"/>
</dbReference>
<feature type="region of interest" description="Disordered" evidence="6">
    <location>
        <begin position="1262"/>
        <end position="1293"/>
    </location>
</feature>
<feature type="domain" description="Fibronectin type-III" evidence="9">
    <location>
        <begin position="797"/>
        <end position="890"/>
    </location>
</feature>
<dbReference type="InterPro" id="IPR007110">
    <property type="entry name" value="Ig-like_dom"/>
</dbReference>
<organism evidence="10">
    <name type="scientific">Darwinula stevensoni</name>
    <dbReference type="NCBI Taxonomy" id="69355"/>
    <lineage>
        <taxon>Eukaryota</taxon>
        <taxon>Metazoa</taxon>
        <taxon>Ecdysozoa</taxon>
        <taxon>Arthropoda</taxon>
        <taxon>Crustacea</taxon>
        <taxon>Oligostraca</taxon>
        <taxon>Ostracoda</taxon>
        <taxon>Podocopa</taxon>
        <taxon>Podocopida</taxon>
        <taxon>Darwinulocopina</taxon>
        <taxon>Darwinuloidea</taxon>
        <taxon>Darwinulidae</taxon>
        <taxon>Darwinula</taxon>
    </lineage>
</organism>
<sequence length="1305" mass="142872">MGWHVAKGDEMADVLEGDVAVLECRFEASLIRGSPTTLYWIRTNNAGTDNVAIGDILLQEHYRVSFHPEEGRYDLYIEGATYTRDNGRFECKVKERGTGKDLYAKDFHLTVLIPPGPPEFSPRTPLVVEGNSVELICSSIGGSPDPQIKWYREGDDHPLESVTLQPGRGKDSQTKAILTFTAKKDDDGAVFRCVIWNRALEQGKVLEARIQLGVQYFPRVTVGPVNPVKVLEGSSVALECKVDAKPPAVGVRWMRNGRVLSRGYRHSLDRLEVANAGEYVCQADNGLGQMGQGSLEVEVLHGPRVSVQERLEVREGETARLECSVASNPRPIRVEWRKKSQGDGKEEEGSSSSSNFHVQGETLLLRHVEPRDAGFYVCTATVIMDPEPKTGTGMRMERQENATSQLVVRHGPGEAEIRTSPGMGIAGQPLTLLCSASPRGYPPPVFTWWKQDSPGTPLAMGPNLTLPILSLASEGVYQCSARNQMGQGSPGSYNLEVAQPPNLLNVLEPNAIREAGDPAFFVNCSATGKPRPEVRWMRNEDEIQPENPLYEIQTETSVGRQGVFTVTSRLFFRGPGRNPRTPDTDSSGAGHLGLSPLDAARYTCRFHNHAGDAQNHQVLRIQHSPIWEAGPEEAPPPSEDSFLDVHEVTSESWESVWKAFNGPLRTQASLEAMRDFLLKIGKGGSYGHVKMAGSLKEAAHLECRVRAFPRPRFQWFRVRDRIKEGSREIEEEDEVKGSAGGKYESNSTSTGRDVHVGVLRIRDLVEEDFGSYICRTSNALGRSDTRIVVGPRGPPDPPLPPRALASGSSWILISWLPGFHGGLPDSIKFIVSATSSINPSQETLFDCQDSNPCNITGLDPHTSYAFKVRAFNVMGKSDYSQGSRLSTSDSQLANAESFIYGRDKHTFSLSTPPRTLLPLMAVLEVKIEGSEWRHLYNAILDHSSMEFSLEDLDSGLRDKPIQGLRVRLCKLDDTSVCGDSAEALIRTHHIESLIPSFLLDFAPGEDKKGGMGGGGKRYRLHGYQCQEELNERTGMGSWSLSLDHHVCFSTSAVDRLPDAVLEAEGFPVQLLAVIVVSCFAFLALLLAISYCCCCRRKDPKAKAKAKDSPHHPPSGLPVPPSGPPPPYYSATDKGLYEASSPSAGAQIQGSHHHQQNHSHNIYGSYPNGGSYAMDQSYSASASHNGGSVNSQDSLWKPPADDGSYRNLDPVQAHHGHGLGLGDYAHYPMSHGERGELLVGEDGAYLRRATDSFGLDGVHHTHSGGVSGLPDPYGGGTQARSFEESLESGYSTPNSRNRRVIREIIV</sequence>
<feature type="domain" description="Ig-like" evidence="8">
    <location>
        <begin position="218"/>
        <end position="298"/>
    </location>
</feature>
<dbReference type="Gene3D" id="2.60.40.10">
    <property type="entry name" value="Immunoglobulins"/>
    <property type="match status" value="8"/>
</dbReference>
<dbReference type="InterPro" id="IPR003599">
    <property type="entry name" value="Ig_sub"/>
</dbReference>
<feature type="compositionally biased region" description="Polar residues" evidence="6">
    <location>
        <begin position="1139"/>
        <end position="1149"/>
    </location>
</feature>
<dbReference type="SMART" id="SM00060">
    <property type="entry name" value="FN3"/>
    <property type="match status" value="1"/>
</dbReference>
<feature type="compositionally biased region" description="Pro residues" evidence="6">
    <location>
        <begin position="1111"/>
        <end position="1127"/>
    </location>
</feature>
<dbReference type="SMART" id="SM00409">
    <property type="entry name" value="IG"/>
    <property type="match status" value="7"/>
</dbReference>
<dbReference type="Pfam" id="PF13895">
    <property type="entry name" value="Ig_2"/>
    <property type="match status" value="1"/>
</dbReference>
<feature type="domain" description="Ig-like" evidence="8">
    <location>
        <begin position="118"/>
        <end position="211"/>
    </location>
</feature>